<feature type="domain" description="UvrD-like helicase ATP-binding" evidence="13">
    <location>
        <begin position="499"/>
        <end position="750"/>
    </location>
</feature>
<dbReference type="Gene3D" id="3.40.50.300">
    <property type="entry name" value="P-loop containing nucleotide triphosphate hydrolases"/>
    <property type="match status" value="4"/>
</dbReference>
<comment type="catalytic activity">
    <reaction evidence="10">
        <text>ATP + H2O = ADP + phosphate + H(+)</text>
        <dbReference type="Rhea" id="RHEA:13065"/>
        <dbReference type="ChEBI" id="CHEBI:15377"/>
        <dbReference type="ChEBI" id="CHEBI:15378"/>
        <dbReference type="ChEBI" id="CHEBI:30616"/>
        <dbReference type="ChEBI" id="CHEBI:43474"/>
        <dbReference type="ChEBI" id="CHEBI:456216"/>
        <dbReference type="EC" id="5.6.2.4"/>
    </reaction>
</comment>
<evidence type="ECO:0000313" key="15">
    <source>
        <dbReference type="EMBL" id="UWZ36735.1"/>
    </source>
</evidence>
<keyword evidence="4 11" id="KW-0347">Helicase</keyword>
<evidence type="ECO:0000256" key="11">
    <source>
        <dbReference type="PROSITE-ProRule" id="PRU00560"/>
    </source>
</evidence>
<dbReference type="InterPro" id="IPR014017">
    <property type="entry name" value="DNA_helicase_UvrD-like_C"/>
</dbReference>
<evidence type="ECO:0000256" key="1">
    <source>
        <dbReference type="ARBA" id="ARBA00009922"/>
    </source>
</evidence>
<dbReference type="PANTHER" id="PTHR11070:SF2">
    <property type="entry name" value="ATP-DEPENDENT DNA HELICASE SRS2"/>
    <property type="match status" value="1"/>
</dbReference>
<evidence type="ECO:0000256" key="4">
    <source>
        <dbReference type="ARBA" id="ARBA00022806"/>
    </source>
</evidence>
<evidence type="ECO:0000313" key="16">
    <source>
        <dbReference type="Proteomes" id="UP001058271"/>
    </source>
</evidence>
<keyword evidence="3 11" id="KW-0378">Hydrolase</keyword>
<evidence type="ECO:0000256" key="7">
    <source>
        <dbReference type="ARBA" id="ARBA00023235"/>
    </source>
</evidence>
<dbReference type="PROSITE" id="PS51198">
    <property type="entry name" value="UVRD_HELICASE_ATP_BIND"/>
    <property type="match status" value="1"/>
</dbReference>
<evidence type="ECO:0000256" key="10">
    <source>
        <dbReference type="ARBA" id="ARBA00048988"/>
    </source>
</evidence>
<dbReference type="Gene3D" id="1.10.10.160">
    <property type="match status" value="1"/>
</dbReference>
<dbReference type="Proteomes" id="UP001058271">
    <property type="component" value="Chromosome"/>
</dbReference>
<keyword evidence="5 11" id="KW-0067">ATP-binding</keyword>
<dbReference type="InterPro" id="IPR014016">
    <property type="entry name" value="UvrD-like_ATP-bd"/>
</dbReference>
<keyword evidence="6" id="KW-0238">DNA-binding</keyword>
<dbReference type="PROSITE" id="PS51217">
    <property type="entry name" value="UVRD_HELICASE_CTER"/>
    <property type="match status" value="1"/>
</dbReference>
<dbReference type="InterPro" id="IPR027417">
    <property type="entry name" value="P-loop_NTPase"/>
</dbReference>
<evidence type="ECO:0000256" key="3">
    <source>
        <dbReference type="ARBA" id="ARBA00022801"/>
    </source>
</evidence>
<evidence type="ECO:0000256" key="8">
    <source>
        <dbReference type="ARBA" id="ARBA00034617"/>
    </source>
</evidence>
<gene>
    <name evidence="15" type="ORF">Drose_38085</name>
</gene>
<dbReference type="InterPro" id="IPR016195">
    <property type="entry name" value="Pol/histidinol_Pase-like"/>
</dbReference>
<feature type="domain" description="UvrD-like helicase C-terminal" evidence="14">
    <location>
        <begin position="751"/>
        <end position="1016"/>
    </location>
</feature>
<dbReference type="Pfam" id="PF00580">
    <property type="entry name" value="UvrD-helicase"/>
    <property type="match status" value="2"/>
</dbReference>
<evidence type="ECO:0000256" key="12">
    <source>
        <dbReference type="SAM" id="MobiDB-lite"/>
    </source>
</evidence>
<dbReference type="CDD" id="cd17932">
    <property type="entry name" value="DEXQc_UvrD"/>
    <property type="match status" value="1"/>
</dbReference>
<dbReference type="CDD" id="cd19067">
    <property type="entry name" value="PfuEndoQ-like"/>
    <property type="match status" value="1"/>
</dbReference>
<evidence type="ECO:0000256" key="6">
    <source>
        <dbReference type="ARBA" id="ARBA00023125"/>
    </source>
</evidence>
<keyword evidence="7" id="KW-0413">Isomerase</keyword>
<sequence>MTGCSVPSNAATDSFVVDLHIHSKYSRACSRDLSIETLTWWARRKGITLLGTGDFTHPAWHDHLREALVPAEPGLFKLDPERDADIRRRLPARLAESTVRFMLSVEISTIYKRADRTRKVHHLIYQPDFDAVARFNTALGRIGNLGSDGRPILGLDSRDLLEITLEASPDGFLVPAHIWTPWFSALGSKSGFDAIADCYADLADHIFAVETGLSSDPEMNWRVSSLDQYRLVSNSDAHSAPALAREATVLSSALDYYAVRDALRTGDGLAGTLEFFPEEGKYHADGHRACDVNWPPARTREAQGRCPECGKPLTVGVLHRVEELADRPDGYTPPGAPGVTHLIQLHEILGEIHGVGPKSKTVDEKLTALVAELGSELSILREVPIGEITRVGGELLGEGIERLRRGQVHRTPGYDGEYGVIRLFEPAELAPAVQADALFDIPVVPKQRQPVVKAAPKRRAKAAPPMVEAPPPIAPPPSPHEPLEPMLAGMEEVGTGLLDRLDALQRVAASAPGGPLLIVAGPGTGKTRTLTHRIAYLCAELDVFPEECLAITFTRRAAEEMRERLEVLLGPVTEAVTVSTFHALGLSILREHAAAVGLTPSFRIAEEADLLAALEPLPEREARRALAAMEPTTRETLAKALRARDLVSLDELLSLTVELLSESPALVDRYRARWQWIFVDEYQDVDPVQYELLRLLCPPGGNLCAIGDPDQAIYSFRGAEVSFFLRFTNDFSTTEVDARVVRLTRNYRSSAPILAAAVQAIAPSTLVPGRRLDPARLDLEAPMVGLYPAASVADEADFVVRTIDELVGGLSHRSHDGRVDSRATVGAMSFSDIAVLYRTDSQAGAIVDALSRAGVPVQKRSHDRLLDRPGIAAIARELRFATGLGGSIAARVRLSGQVVAGRCGQLDTDLIGLTEADVWNAVDLMTPLALRSGSDLDEFLGALATGAEVDGWDPRADRVTLMTLHASKGLEFPVVFLVGCEDGLLPLRAFAGGRQSEDDIAEERRLFFVGLTRAQDRLFVSHSRSRFRHGSEREMSPTPFLSAIDPGLLERRGPAAPRKPKDRQLRLI</sequence>
<dbReference type="InterPro" id="IPR013986">
    <property type="entry name" value="DExx_box_DNA_helicase_dom_sf"/>
</dbReference>
<keyword evidence="2 11" id="KW-0547">Nucleotide-binding</keyword>
<dbReference type="EC" id="5.6.2.4" evidence="9"/>
<feature type="compositionally biased region" description="Pro residues" evidence="12">
    <location>
        <begin position="467"/>
        <end position="477"/>
    </location>
</feature>
<evidence type="ECO:0000256" key="5">
    <source>
        <dbReference type="ARBA" id="ARBA00022840"/>
    </source>
</evidence>
<evidence type="ECO:0000259" key="13">
    <source>
        <dbReference type="PROSITE" id="PS51198"/>
    </source>
</evidence>
<organism evidence="15 16">
    <name type="scientific">Dactylosporangium roseum</name>
    <dbReference type="NCBI Taxonomy" id="47989"/>
    <lineage>
        <taxon>Bacteria</taxon>
        <taxon>Bacillati</taxon>
        <taxon>Actinomycetota</taxon>
        <taxon>Actinomycetes</taxon>
        <taxon>Micromonosporales</taxon>
        <taxon>Micromonosporaceae</taxon>
        <taxon>Dactylosporangium</taxon>
    </lineage>
</organism>
<evidence type="ECO:0000256" key="9">
    <source>
        <dbReference type="ARBA" id="ARBA00034808"/>
    </source>
</evidence>
<dbReference type="CDD" id="cd18807">
    <property type="entry name" value="SF1_C_UvrD"/>
    <property type="match status" value="1"/>
</dbReference>
<dbReference type="PANTHER" id="PTHR11070">
    <property type="entry name" value="UVRD / RECB / PCRA DNA HELICASE FAMILY MEMBER"/>
    <property type="match status" value="1"/>
</dbReference>
<name>A0ABY5Z6T0_9ACTN</name>
<accession>A0ABY5Z6T0</accession>
<evidence type="ECO:0000256" key="2">
    <source>
        <dbReference type="ARBA" id="ARBA00022741"/>
    </source>
</evidence>
<keyword evidence="16" id="KW-1185">Reference proteome</keyword>
<dbReference type="Pfam" id="PF13361">
    <property type="entry name" value="UvrD_C"/>
    <property type="match status" value="2"/>
</dbReference>
<reference evidence="15" key="1">
    <citation type="submission" date="2021-04" db="EMBL/GenBank/DDBJ databases">
        <title>Biosynthetic gene clusters of Dactylosporangioum roseum.</title>
        <authorList>
            <person name="Hartkoorn R.C."/>
            <person name="Beaudoing E."/>
            <person name="Hot D."/>
            <person name="Moureu S."/>
        </authorList>
    </citation>
    <scope>NUCLEOTIDE SEQUENCE</scope>
    <source>
        <strain evidence="15">NRRL B-16295</strain>
    </source>
</reference>
<evidence type="ECO:0000259" key="14">
    <source>
        <dbReference type="PROSITE" id="PS51217"/>
    </source>
</evidence>
<dbReference type="Gene3D" id="3.20.20.140">
    <property type="entry name" value="Metal-dependent hydrolases"/>
    <property type="match status" value="1"/>
</dbReference>
<dbReference type="EMBL" id="CP073721">
    <property type="protein sequence ID" value="UWZ36735.1"/>
    <property type="molecule type" value="Genomic_DNA"/>
</dbReference>
<dbReference type="Gene3D" id="1.10.486.10">
    <property type="entry name" value="PCRA, domain 4"/>
    <property type="match status" value="2"/>
</dbReference>
<feature type="region of interest" description="Disordered" evidence="12">
    <location>
        <begin position="452"/>
        <end position="477"/>
    </location>
</feature>
<dbReference type="SUPFAM" id="SSF52540">
    <property type="entry name" value="P-loop containing nucleoside triphosphate hydrolases"/>
    <property type="match status" value="1"/>
</dbReference>
<dbReference type="SUPFAM" id="SSF89550">
    <property type="entry name" value="PHP domain-like"/>
    <property type="match status" value="1"/>
</dbReference>
<comment type="similarity">
    <text evidence="1">Belongs to the helicase family. UvrD subfamily.</text>
</comment>
<proteinExistence type="inferred from homology"/>
<dbReference type="InterPro" id="IPR000212">
    <property type="entry name" value="DNA_helicase_UvrD/REP"/>
</dbReference>
<feature type="binding site" evidence="11">
    <location>
        <begin position="520"/>
        <end position="527"/>
    </location>
    <ligand>
        <name>ATP</name>
        <dbReference type="ChEBI" id="CHEBI:30616"/>
    </ligand>
</feature>
<protein>
    <recommendedName>
        <fullName evidence="9">DNA 3'-5' helicase</fullName>
        <ecNumber evidence="9">5.6.2.4</ecNumber>
    </recommendedName>
</protein>
<comment type="catalytic activity">
    <reaction evidence="8">
        <text>Couples ATP hydrolysis with the unwinding of duplex DNA by translocating in the 3'-5' direction.</text>
        <dbReference type="EC" id="5.6.2.4"/>
    </reaction>
</comment>